<evidence type="ECO:0000256" key="7">
    <source>
        <dbReference type="ARBA" id="ARBA00022927"/>
    </source>
</evidence>
<organism evidence="11 12">
    <name type="scientific">Chrysophaeum taylorii</name>
    <dbReference type="NCBI Taxonomy" id="2483200"/>
    <lineage>
        <taxon>Eukaryota</taxon>
        <taxon>Sar</taxon>
        <taxon>Stramenopiles</taxon>
        <taxon>Ochrophyta</taxon>
        <taxon>Pelagophyceae</taxon>
        <taxon>Pelagomonadales</taxon>
        <taxon>Pelagomonadaceae</taxon>
        <taxon>Chrysophaeum</taxon>
    </lineage>
</organism>
<protein>
    <submittedName>
        <fullName evidence="11">Uncharacterized protein</fullName>
    </submittedName>
</protein>
<keyword evidence="6" id="KW-1000">Mitochondrion outer membrane</keyword>
<dbReference type="Pfam" id="PF01459">
    <property type="entry name" value="Porin_3"/>
    <property type="match status" value="1"/>
</dbReference>
<keyword evidence="9" id="KW-0472">Membrane</keyword>
<proteinExistence type="inferred from homology"/>
<evidence type="ECO:0000256" key="1">
    <source>
        <dbReference type="ARBA" id="ARBA00004374"/>
    </source>
</evidence>
<dbReference type="InterPro" id="IPR037930">
    <property type="entry name" value="Tom40"/>
</dbReference>
<feature type="region of interest" description="Disordered" evidence="10">
    <location>
        <begin position="1"/>
        <end position="26"/>
    </location>
</feature>
<name>A0AAD7UEF9_9STRA</name>
<evidence type="ECO:0000256" key="4">
    <source>
        <dbReference type="ARBA" id="ARBA00022452"/>
    </source>
</evidence>
<dbReference type="GO" id="GO:0008320">
    <property type="term" value="F:protein transmembrane transporter activity"/>
    <property type="evidence" value="ECO:0007669"/>
    <property type="project" value="InterPro"/>
</dbReference>
<dbReference type="GO" id="GO:0030150">
    <property type="term" value="P:protein import into mitochondrial matrix"/>
    <property type="evidence" value="ECO:0007669"/>
    <property type="project" value="InterPro"/>
</dbReference>
<keyword evidence="8" id="KW-0496">Mitochondrion</keyword>
<dbReference type="Proteomes" id="UP001230188">
    <property type="component" value="Unassembled WGS sequence"/>
</dbReference>
<keyword evidence="4" id="KW-1134">Transmembrane beta strand</keyword>
<dbReference type="Gene3D" id="2.40.160.10">
    <property type="entry name" value="Porin"/>
    <property type="match status" value="1"/>
</dbReference>
<dbReference type="InterPro" id="IPR027246">
    <property type="entry name" value="Porin_Euk/Tom40"/>
</dbReference>
<accession>A0AAD7UEF9</accession>
<dbReference type="EMBL" id="JAQMWT010000344">
    <property type="protein sequence ID" value="KAJ8603795.1"/>
    <property type="molecule type" value="Genomic_DNA"/>
</dbReference>
<evidence type="ECO:0000313" key="12">
    <source>
        <dbReference type="Proteomes" id="UP001230188"/>
    </source>
</evidence>
<comment type="similarity">
    <text evidence="2">Belongs to the Tom40 family.</text>
</comment>
<evidence type="ECO:0000256" key="6">
    <source>
        <dbReference type="ARBA" id="ARBA00022787"/>
    </source>
</evidence>
<evidence type="ECO:0000313" key="11">
    <source>
        <dbReference type="EMBL" id="KAJ8603795.1"/>
    </source>
</evidence>
<keyword evidence="7" id="KW-0653">Protein transport</keyword>
<comment type="caution">
    <text evidence="11">The sequence shown here is derived from an EMBL/GenBank/DDBJ whole genome shotgun (WGS) entry which is preliminary data.</text>
</comment>
<keyword evidence="5" id="KW-0812">Transmembrane</keyword>
<sequence>MGQGASRCDAALPPIGGAPELPKSPGQFERLHEDTKRLTNINTFEGARFEVSKPLTPMFALTHTFMLGASPYPSANSHYKLGANVGDNDRVVISSIDQHGTVEGQCFGNILPFLQGKLIFNLPHDPKGFVAVCDADFSGRTSSAQLKLAQNIHGQPGTHLGVSYVQAITPRLSLGGEGHCSLGAPSATLVAAGKYAASKFSSVVTYTRAGPNEQLAIQYHRTVSPGRVQLGSELALQPATGEAQMAAGAEFSLKQSRINLSVDGTGKMQSIVETTLSPAAKLTFSAEMHLGVGGGDEPGKPRDSYKFGYALQIGQ</sequence>
<evidence type="ECO:0000256" key="2">
    <source>
        <dbReference type="ARBA" id="ARBA00010510"/>
    </source>
</evidence>
<comment type="subcellular location">
    <subcellularLocation>
        <location evidence="1">Mitochondrion outer membrane</location>
        <topology evidence="1">Multi-pass membrane protein</topology>
    </subcellularLocation>
</comment>
<evidence type="ECO:0000256" key="3">
    <source>
        <dbReference type="ARBA" id="ARBA00022448"/>
    </source>
</evidence>
<keyword evidence="3" id="KW-0813">Transport</keyword>
<evidence type="ECO:0000256" key="10">
    <source>
        <dbReference type="SAM" id="MobiDB-lite"/>
    </source>
</evidence>
<dbReference type="GO" id="GO:0005741">
    <property type="term" value="C:mitochondrial outer membrane"/>
    <property type="evidence" value="ECO:0007669"/>
    <property type="project" value="UniProtKB-SubCell"/>
</dbReference>
<dbReference type="AlphaFoldDB" id="A0AAD7UEF9"/>
<reference evidence="11" key="1">
    <citation type="submission" date="2023-01" db="EMBL/GenBank/DDBJ databases">
        <title>Metagenome sequencing of chrysophaentin producing Chrysophaeum taylorii.</title>
        <authorList>
            <person name="Davison J."/>
            <person name="Bewley C."/>
        </authorList>
    </citation>
    <scope>NUCLEOTIDE SEQUENCE</scope>
    <source>
        <strain evidence="11">NIES-1699</strain>
    </source>
</reference>
<evidence type="ECO:0000256" key="5">
    <source>
        <dbReference type="ARBA" id="ARBA00022692"/>
    </source>
</evidence>
<dbReference type="InterPro" id="IPR023614">
    <property type="entry name" value="Porin_dom_sf"/>
</dbReference>
<evidence type="ECO:0000256" key="8">
    <source>
        <dbReference type="ARBA" id="ARBA00023128"/>
    </source>
</evidence>
<gene>
    <name evidence="11" type="ORF">CTAYLR_000202</name>
</gene>
<keyword evidence="12" id="KW-1185">Reference proteome</keyword>
<evidence type="ECO:0000256" key="9">
    <source>
        <dbReference type="ARBA" id="ARBA00023136"/>
    </source>
</evidence>
<dbReference type="PANTHER" id="PTHR10802">
    <property type="entry name" value="MITOCHONDRIAL IMPORT RECEPTOR SUBUNIT TOM40"/>
    <property type="match status" value="1"/>
</dbReference>